<sequence length="176" mass="20738">MQHERPQPRNEEIQLDNTKYIESETDTKGIITGCNDYFAEISGYTKEELIGQPHNIVRHPDMPKIAFKLLWDRIKQGKNITAVIKNLAKDGRYYWVFTHFEIIRDINTKEITGYKAYRKAVSKHIKELLDPLYKKLTEIEKEGGMEASEKALNEFLRQGGEDVTFDNLMEEIYRFY</sequence>
<protein>
    <recommendedName>
        <fullName evidence="1">PAS domain-containing protein</fullName>
    </recommendedName>
</protein>
<dbReference type="Pfam" id="PF08447">
    <property type="entry name" value="PAS_3"/>
    <property type="match status" value="1"/>
</dbReference>
<dbReference type="NCBIfam" id="TIGR00229">
    <property type="entry name" value="sensory_box"/>
    <property type="match status" value="1"/>
</dbReference>
<dbReference type="InterPro" id="IPR013655">
    <property type="entry name" value="PAS_fold_3"/>
</dbReference>
<organism evidence="2 3">
    <name type="scientific">Hydrogenimonas cancrithermarum</name>
    <dbReference type="NCBI Taxonomy" id="2993563"/>
    <lineage>
        <taxon>Bacteria</taxon>
        <taxon>Pseudomonadati</taxon>
        <taxon>Campylobacterota</taxon>
        <taxon>Epsilonproteobacteria</taxon>
        <taxon>Campylobacterales</taxon>
        <taxon>Hydrogenimonadaceae</taxon>
        <taxon>Hydrogenimonas</taxon>
    </lineage>
</organism>
<dbReference type="Proteomes" id="UP001321445">
    <property type="component" value="Chromosome"/>
</dbReference>
<evidence type="ECO:0000259" key="1">
    <source>
        <dbReference type="PROSITE" id="PS50112"/>
    </source>
</evidence>
<keyword evidence="3" id="KW-1185">Reference proteome</keyword>
<dbReference type="RefSeq" id="WP_286337635.1">
    <property type="nucleotide sequence ID" value="NZ_AP027370.1"/>
</dbReference>
<dbReference type="PROSITE" id="PS50112">
    <property type="entry name" value="PAS"/>
    <property type="match status" value="1"/>
</dbReference>
<dbReference type="CDD" id="cd00130">
    <property type="entry name" value="PAS"/>
    <property type="match status" value="1"/>
</dbReference>
<dbReference type="SUPFAM" id="SSF55785">
    <property type="entry name" value="PYP-like sensor domain (PAS domain)"/>
    <property type="match status" value="1"/>
</dbReference>
<evidence type="ECO:0000313" key="2">
    <source>
        <dbReference type="EMBL" id="BDY12442.1"/>
    </source>
</evidence>
<reference evidence="2 3" key="1">
    <citation type="submission" date="2023-03" db="EMBL/GenBank/DDBJ databases">
        <title>Description of Hydrogenimonas sp. ISO32.</title>
        <authorList>
            <person name="Mino S."/>
            <person name="Fukazawa S."/>
            <person name="Sawabe T."/>
        </authorList>
    </citation>
    <scope>NUCLEOTIDE SEQUENCE [LARGE SCALE GENOMIC DNA]</scope>
    <source>
        <strain evidence="2 3">ISO32</strain>
    </source>
</reference>
<dbReference type="InterPro" id="IPR000014">
    <property type="entry name" value="PAS"/>
</dbReference>
<proteinExistence type="predicted"/>
<name>A0ABM8FJH9_9BACT</name>
<dbReference type="InterPro" id="IPR035965">
    <property type="entry name" value="PAS-like_dom_sf"/>
</dbReference>
<dbReference type="Gene3D" id="3.30.450.20">
    <property type="entry name" value="PAS domain"/>
    <property type="match status" value="1"/>
</dbReference>
<feature type="domain" description="PAS" evidence="1">
    <location>
        <begin position="26"/>
        <end position="61"/>
    </location>
</feature>
<evidence type="ECO:0000313" key="3">
    <source>
        <dbReference type="Proteomes" id="UP001321445"/>
    </source>
</evidence>
<gene>
    <name evidence="2" type="ORF">HCR_07540</name>
</gene>
<accession>A0ABM8FJH9</accession>
<dbReference type="EMBL" id="AP027370">
    <property type="protein sequence ID" value="BDY12442.1"/>
    <property type="molecule type" value="Genomic_DNA"/>
</dbReference>